<protein>
    <submittedName>
        <fullName evidence="1">Uncharacterized protein</fullName>
    </submittedName>
</protein>
<reference evidence="1 2" key="1">
    <citation type="submission" date="2018-04" db="EMBL/GenBank/DDBJ databases">
        <title>Genomic Encyclopedia of Archaeal and Bacterial Type Strains, Phase II (KMG-II): from individual species to whole genera.</title>
        <authorList>
            <person name="Goeker M."/>
        </authorList>
    </citation>
    <scope>NUCLEOTIDE SEQUENCE [LARGE SCALE GENOMIC DNA]</scope>
    <source>
        <strain evidence="1 2">DSM 25731</strain>
    </source>
</reference>
<comment type="caution">
    <text evidence="1">The sequence shown here is derived from an EMBL/GenBank/DDBJ whole genome shotgun (WGS) entry which is preliminary data.</text>
</comment>
<dbReference type="EMBL" id="QBKT01000012">
    <property type="protein sequence ID" value="PTX58706.1"/>
    <property type="molecule type" value="Genomic_DNA"/>
</dbReference>
<accession>A0A2T6BRN1</accession>
<name>A0A2T6BRN1_9FLAO</name>
<sequence length="47" mass="5542">MIMLKNSKLNKLIHFEINYIKSLDRSLFIYQSCATMLVKFIETGCKN</sequence>
<gene>
    <name evidence="1" type="ORF">C8N46_11214</name>
</gene>
<proteinExistence type="predicted"/>
<organism evidence="1 2">
    <name type="scientific">Kordia periserrulae</name>
    <dbReference type="NCBI Taxonomy" id="701523"/>
    <lineage>
        <taxon>Bacteria</taxon>
        <taxon>Pseudomonadati</taxon>
        <taxon>Bacteroidota</taxon>
        <taxon>Flavobacteriia</taxon>
        <taxon>Flavobacteriales</taxon>
        <taxon>Flavobacteriaceae</taxon>
        <taxon>Kordia</taxon>
    </lineage>
</organism>
<keyword evidence="2" id="KW-1185">Reference proteome</keyword>
<dbReference type="AlphaFoldDB" id="A0A2T6BRN1"/>
<dbReference type="Proteomes" id="UP000244090">
    <property type="component" value="Unassembled WGS sequence"/>
</dbReference>
<evidence type="ECO:0000313" key="2">
    <source>
        <dbReference type="Proteomes" id="UP000244090"/>
    </source>
</evidence>
<evidence type="ECO:0000313" key="1">
    <source>
        <dbReference type="EMBL" id="PTX58706.1"/>
    </source>
</evidence>